<keyword evidence="4" id="KW-0539">Nucleus</keyword>
<dbReference type="InterPro" id="IPR003441">
    <property type="entry name" value="NAC-dom"/>
</dbReference>
<dbReference type="Gene3D" id="2.170.150.80">
    <property type="entry name" value="NAC domain"/>
    <property type="match status" value="1"/>
</dbReference>
<sequence>MVLFHAAESQVQGGGQLNRVARDGYWKRTGKEKLIYRDDERRIGFLRTSAFYTGLRSNEFRTHWMMDEFTADGVSDRRGRKESEKFALCKIYINPRHRGNPDANLDRQPVDTNVAPTSEQGGRDTDALANLDRQPFDANAAPASHNKAAELLMHLDMSDALGRAGPDRPIPTGLAPILGPGQG</sequence>
<evidence type="ECO:0000256" key="1">
    <source>
        <dbReference type="ARBA" id="ARBA00023015"/>
    </source>
</evidence>
<feature type="compositionally biased region" description="Polar residues" evidence="5">
    <location>
        <begin position="110"/>
        <end position="120"/>
    </location>
</feature>
<proteinExistence type="predicted"/>
<keyword evidence="3" id="KW-0804">Transcription</keyword>
<evidence type="ECO:0000256" key="3">
    <source>
        <dbReference type="ARBA" id="ARBA00023163"/>
    </source>
</evidence>
<feature type="domain" description="NAC" evidence="6">
    <location>
        <begin position="1"/>
        <end position="94"/>
    </location>
</feature>
<accession>S8D152</accession>
<keyword evidence="1" id="KW-0805">Transcription regulation</keyword>
<gene>
    <name evidence="7" type="ORF">M569_03693</name>
</gene>
<feature type="region of interest" description="Disordered" evidence="5">
    <location>
        <begin position="162"/>
        <end position="183"/>
    </location>
</feature>
<organism evidence="7 8">
    <name type="scientific">Genlisea aurea</name>
    <dbReference type="NCBI Taxonomy" id="192259"/>
    <lineage>
        <taxon>Eukaryota</taxon>
        <taxon>Viridiplantae</taxon>
        <taxon>Streptophyta</taxon>
        <taxon>Embryophyta</taxon>
        <taxon>Tracheophyta</taxon>
        <taxon>Spermatophyta</taxon>
        <taxon>Magnoliopsida</taxon>
        <taxon>eudicotyledons</taxon>
        <taxon>Gunneridae</taxon>
        <taxon>Pentapetalae</taxon>
        <taxon>asterids</taxon>
        <taxon>lamiids</taxon>
        <taxon>Lamiales</taxon>
        <taxon>Lentibulariaceae</taxon>
        <taxon>Genlisea</taxon>
    </lineage>
</organism>
<keyword evidence="2" id="KW-0238">DNA-binding</keyword>
<dbReference type="Proteomes" id="UP000015453">
    <property type="component" value="Unassembled WGS sequence"/>
</dbReference>
<protein>
    <recommendedName>
        <fullName evidence="6">NAC domain-containing protein</fullName>
    </recommendedName>
</protein>
<evidence type="ECO:0000313" key="8">
    <source>
        <dbReference type="Proteomes" id="UP000015453"/>
    </source>
</evidence>
<dbReference type="GO" id="GO:0006355">
    <property type="term" value="P:regulation of DNA-templated transcription"/>
    <property type="evidence" value="ECO:0007669"/>
    <property type="project" value="InterPro"/>
</dbReference>
<dbReference type="PROSITE" id="PS51005">
    <property type="entry name" value="NAC"/>
    <property type="match status" value="1"/>
</dbReference>
<name>S8D152_9LAMI</name>
<dbReference type="SUPFAM" id="SSF101941">
    <property type="entry name" value="NAC domain"/>
    <property type="match status" value="1"/>
</dbReference>
<dbReference type="GO" id="GO:0003677">
    <property type="term" value="F:DNA binding"/>
    <property type="evidence" value="ECO:0007669"/>
    <property type="project" value="UniProtKB-KW"/>
</dbReference>
<evidence type="ECO:0000313" key="7">
    <source>
        <dbReference type="EMBL" id="EPS71066.1"/>
    </source>
</evidence>
<reference evidence="7 8" key="1">
    <citation type="journal article" date="2013" name="BMC Genomics">
        <title>The miniature genome of a carnivorous plant Genlisea aurea contains a low number of genes and short non-coding sequences.</title>
        <authorList>
            <person name="Leushkin E.V."/>
            <person name="Sutormin R.A."/>
            <person name="Nabieva E.R."/>
            <person name="Penin A.A."/>
            <person name="Kondrashov A.S."/>
            <person name="Logacheva M.D."/>
        </authorList>
    </citation>
    <scope>NUCLEOTIDE SEQUENCE [LARGE SCALE GENOMIC DNA]</scope>
</reference>
<dbReference type="AlphaFoldDB" id="S8D152"/>
<evidence type="ECO:0000256" key="5">
    <source>
        <dbReference type="SAM" id="MobiDB-lite"/>
    </source>
</evidence>
<dbReference type="PANTHER" id="PTHR31744">
    <property type="entry name" value="PROTEIN CUP-SHAPED COTYLEDON 2-RELATED"/>
    <property type="match status" value="1"/>
</dbReference>
<dbReference type="InterPro" id="IPR036093">
    <property type="entry name" value="NAC_dom_sf"/>
</dbReference>
<evidence type="ECO:0000256" key="4">
    <source>
        <dbReference type="ARBA" id="ARBA00023242"/>
    </source>
</evidence>
<evidence type="ECO:0000259" key="6">
    <source>
        <dbReference type="PROSITE" id="PS51005"/>
    </source>
</evidence>
<dbReference type="EMBL" id="AUSU01001426">
    <property type="protein sequence ID" value="EPS71066.1"/>
    <property type="molecule type" value="Genomic_DNA"/>
</dbReference>
<keyword evidence="8" id="KW-1185">Reference proteome</keyword>
<evidence type="ECO:0000256" key="2">
    <source>
        <dbReference type="ARBA" id="ARBA00023125"/>
    </source>
</evidence>
<feature type="region of interest" description="Disordered" evidence="5">
    <location>
        <begin position="98"/>
        <end position="125"/>
    </location>
</feature>
<dbReference type="Pfam" id="PF02365">
    <property type="entry name" value="NAM"/>
    <property type="match status" value="1"/>
</dbReference>
<comment type="caution">
    <text evidence="7">The sequence shown here is derived from an EMBL/GenBank/DDBJ whole genome shotgun (WGS) entry which is preliminary data.</text>
</comment>
<dbReference type="OrthoDB" id="1604908at2759"/>